<feature type="region of interest" description="Disordered" evidence="1">
    <location>
        <begin position="108"/>
        <end position="156"/>
    </location>
</feature>
<reference evidence="3" key="1">
    <citation type="journal article" date="2020" name="Stud. Mycol.">
        <title>101 Dothideomycetes genomes: a test case for predicting lifestyles and emergence of pathogens.</title>
        <authorList>
            <person name="Haridas S."/>
            <person name="Albert R."/>
            <person name="Binder M."/>
            <person name="Bloem J."/>
            <person name="Labutti K."/>
            <person name="Salamov A."/>
            <person name="Andreopoulos B."/>
            <person name="Baker S."/>
            <person name="Barry K."/>
            <person name="Bills G."/>
            <person name="Bluhm B."/>
            <person name="Cannon C."/>
            <person name="Castanera R."/>
            <person name="Culley D."/>
            <person name="Daum C."/>
            <person name="Ezra D."/>
            <person name="Gonzalez J."/>
            <person name="Henrissat B."/>
            <person name="Kuo A."/>
            <person name="Liang C."/>
            <person name="Lipzen A."/>
            <person name="Lutzoni F."/>
            <person name="Magnuson J."/>
            <person name="Mondo S."/>
            <person name="Nolan M."/>
            <person name="Ohm R."/>
            <person name="Pangilinan J."/>
            <person name="Park H.-J."/>
            <person name="Ramirez L."/>
            <person name="Alfaro M."/>
            <person name="Sun H."/>
            <person name="Tritt A."/>
            <person name="Yoshinaga Y."/>
            <person name="Zwiers L.-H."/>
            <person name="Turgeon B."/>
            <person name="Goodwin S."/>
            <person name="Spatafora J."/>
            <person name="Crous P."/>
            <person name="Grigoriev I."/>
        </authorList>
    </citation>
    <scope>NUCLEOTIDE SEQUENCE</scope>
    <source>
        <strain evidence="3">CBS 113818</strain>
    </source>
</reference>
<evidence type="ECO:0000313" key="3">
    <source>
        <dbReference type="EMBL" id="KAF2819138.1"/>
    </source>
</evidence>
<gene>
    <name evidence="3" type="ORF">CC86DRAFT_413211</name>
</gene>
<sequence length="156" mass="17039">MKGNLVLLLGSLATASPLLAERGYDHGYDACPSETCKVKGYPGRCEPYKVLTDRKWCSPAACGELCAAEKKCKTSAVSEWECRLYDDDIRKAMWTSLRVEGPYEFSSKCCSGSGKYGPPPSKPPQYPEKPPKYDAPTPGKPPKYDGPAPEYPGKPP</sequence>
<dbReference type="AlphaFoldDB" id="A0A6A6ZE40"/>
<evidence type="ECO:0000256" key="2">
    <source>
        <dbReference type="SAM" id="SignalP"/>
    </source>
</evidence>
<name>A0A6A6ZE40_9PLEO</name>
<feature type="chain" id="PRO_5025422775" evidence="2">
    <location>
        <begin position="21"/>
        <end position="156"/>
    </location>
</feature>
<accession>A0A6A6ZE40</accession>
<dbReference type="Proteomes" id="UP000799424">
    <property type="component" value="Unassembled WGS sequence"/>
</dbReference>
<dbReference type="OrthoDB" id="10590627at2759"/>
<evidence type="ECO:0000313" key="4">
    <source>
        <dbReference type="Proteomes" id="UP000799424"/>
    </source>
</evidence>
<organism evidence="3 4">
    <name type="scientific">Ophiobolus disseminans</name>
    <dbReference type="NCBI Taxonomy" id="1469910"/>
    <lineage>
        <taxon>Eukaryota</taxon>
        <taxon>Fungi</taxon>
        <taxon>Dikarya</taxon>
        <taxon>Ascomycota</taxon>
        <taxon>Pezizomycotina</taxon>
        <taxon>Dothideomycetes</taxon>
        <taxon>Pleosporomycetidae</taxon>
        <taxon>Pleosporales</taxon>
        <taxon>Pleosporineae</taxon>
        <taxon>Phaeosphaeriaceae</taxon>
        <taxon>Ophiobolus</taxon>
    </lineage>
</organism>
<keyword evidence="2" id="KW-0732">Signal</keyword>
<proteinExistence type="predicted"/>
<evidence type="ECO:0000256" key="1">
    <source>
        <dbReference type="SAM" id="MobiDB-lite"/>
    </source>
</evidence>
<keyword evidence="4" id="KW-1185">Reference proteome</keyword>
<feature type="compositionally biased region" description="Pro residues" evidence="1">
    <location>
        <begin position="117"/>
        <end position="128"/>
    </location>
</feature>
<feature type="signal peptide" evidence="2">
    <location>
        <begin position="1"/>
        <end position="20"/>
    </location>
</feature>
<dbReference type="EMBL" id="MU006246">
    <property type="protein sequence ID" value="KAF2819138.1"/>
    <property type="molecule type" value="Genomic_DNA"/>
</dbReference>
<protein>
    <submittedName>
        <fullName evidence="3">Uncharacterized protein</fullName>
    </submittedName>
</protein>
<feature type="non-terminal residue" evidence="3">
    <location>
        <position position="156"/>
    </location>
</feature>